<feature type="region of interest" description="Disordered" evidence="1">
    <location>
        <begin position="318"/>
        <end position="344"/>
    </location>
</feature>
<dbReference type="PRINTS" id="PR01228">
    <property type="entry name" value="EGGSHELL"/>
</dbReference>
<comment type="caution">
    <text evidence="2">The sequence shown here is derived from an EMBL/GenBank/DDBJ whole genome shotgun (WGS) entry which is preliminary data.</text>
</comment>
<keyword evidence="3" id="KW-1185">Reference proteome</keyword>
<reference evidence="2 3" key="1">
    <citation type="submission" date="2017-05" db="EMBL/GenBank/DDBJ databases">
        <authorList>
            <person name="Varghese N."/>
            <person name="Submissions S."/>
        </authorList>
    </citation>
    <scope>NUCLEOTIDE SEQUENCE [LARGE SCALE GENOMIC DNA]</scope>
    <source>
        <strain evidence="2 3">DSM 26001</strain>
    </source>
</reference>
<name>A0ABY1PSG7_9BURK</name>
<organism evidence="2 3">
    <name type="scientific">Noviherbaspirillum suwonense</name>
    <dbReference type="NCBI Taxonomy" id="1224511"/>
    <lineage>
        <taxon>Bacteria</taxon>
        <taxon>Pseudomonadati</taxon>
        <taxon>Pseudomonadota</taxon>
        <taxon>Betaproteobacteria</taxon>
        <taxon>Burkholderiales</taxon>
        <taxon>Oxalobacteraceae</taxon>
        <taxon>Noviherbaspirillum</taxon>
    </lineage>
</organism>
<evidence type="ECO:0000313" key="3">
    <source>
        <dbReference type="Proteomes" id="UP001158049"/>
    </source>
</evidence>
<evidence type="ECO:0000313" key="2">
    <source>
        <dbReference type="EMBL" id="SMP45605.1"/>
    </source>
</evidence>
<feature type="compositionally biased region" description="Low complexity" evidence="1">
    <location>
        <begin position="542"/>
        <end position="559"/>
    </location>
</feature>
<dbReference type="EMBL" id="FXUL01000001">
    <property type="protein sequence ID" value="SMP45605.1"/>
    <property type="molecule type" value="Genomic_DNA"/>
</dbReference>
<sequence>MPPFQTPRPPQFLQFPPFLSFQRTSYSSQFLSAPFSAILFFIIAAALQGCGGDSQPAPRAALRGEVPPASCPNANLASQTTVIHVAPTGVDSDSCGDRQAAPCASIAAGIARCGVAGCAVAVRHGLYPTTASIVLRDAVSVHGSCRFGDEPERFYRTVIDAAPPAGEPAIVAAGINSGTALTGIVVIARDATAPGEASIAMRVGASRGLTLAAVTLASGRGGDGAAGVGNPGGPGGAGGNPATLFDYGDGGAACPSGPPAGGGKGGAGRDANRFSIQGAGCGPDCACAPESSTLPAGLLAGQPSGKARGGAGGGNGAFGGNCTGHPSADPTPGDGGAGQPGEIGDCSALGGQSAAVAASAGAFASGRWVAGRGGAGAAGGAGSGGGGGGAGGYSTWVPFIGATESYFGFPGGGGGGGGCGGGGGGGGQQGGASIPLVLVDAGIAGLSDGASLIPGPGGNGGTGGTGAAGGPGGMAGSGYNGGKVSRPYVFYPNVAMPGAGAGGGDGGPGGAGAGGAGGNGGPSFGIALLGNSPDPAPGGVYAGTPGAAGKPGAGSANPALAGNLNSQCRSADGQAGLQGASAFAHRYGEGN</sequence>
<gene>
    <name evidence="2" type="ORF">SAMN06295970_101536</name>
</gene>
<evidence type="ECO:0000256" key="1">
    <source>
        <dbReference type="SAM" id="MobiDB-lite"/>
    </source>
</evidence>
<dbReference type="Proteomes" id="UP001158049">
    <property type="component" value="Unassembled WGS sequence"/>
</dbReference>
<evidence type="ECO:0008006" key="4">
    <source>
        <dbReference type="Google" id="ProtNLM"/>
    </source>
</evidence>
<proteinExistence type="predicted"/>
<dbReference type="RefSeq" id="WP_283440679.1">
    <property type="nucleotide sequence ID" value="NZ_FXUL01000001.1"/>
</dbReference>
<accession>A0ABY1PSG7</accession>
<protein>
    <recommendedName>
        <fullName evidence="4">PE-PGRS family protein</fullName>
    </recommendedName>
</protein>
<feature type="region of interest" description="Disordered" evidence="1">
    <location>
        <begin position="537"/>
        <end position="559"/>
    </location>
</feature>